<dbReference type="EMBL" id="MFLL01000004">
    <property type="protein sequence ID" value="OGG70379.1"/>
    <property type="molecule type" value="Genomic_DNA"/>
</dbReference>
<protein>
    <recommendedName>
        <fullName evidence="3">Addiction module antitoxin, RelB/DinJ family</fullName>
    </recommendedName>
</protein>
<dbReference type="Proteomes" id="UP000176914">
    <property type="component" value="Unassembled WGS sequence"/>
</dbReference>
<name>A0A1F6E9K0_9BACT</name>
<evidence type="ECO:0008006" key="3">
    <source>
        <dbReference type="Google" id="ProtNLM"/>
    </source>
</evidence>
<evidence type="ECO:0000313" key="2">
    <source>
        <dbReference type="Proteomes" id="UP000176914"/>
    </source>
</evidence>
<organism evidence="1 2">
    <name type="scientific">Candidatus Kaiserbacteria bacterium RIFCSPHIGHO2_02_FULL_55_25</name>
    <dbReference type="NCBI Taxonomy" id="1798498"/>
    <lineage>
        <taxon>Bacteria</taxon>
        <taxon>Candidatus Kaiseribacteriota</taxon>
    </lineage>
</organism>
<sequence>MNTTLTIKMDKKLKGDLKKISAQIGVPVTTIVNAHIMQFVRDGSITLSLHPRPEKIAEWEKLCSDMDARPEKYKEYADVEDVISALGLEK</sequence>
<comment type="caution">
    <text evidence="1">The sequence shown here is derived from an EMBL/GenBank/DDBJ whole genome shotgun (WGS) entry which is preliminary data.</text>
</comment>
<reference evidence="1 2" key="1">
    <citation type="journal article" date="2016" name="Nat. Commun.">
        <title>Thousands of microbial genomes shed light on interconnected biogeochemical processes in an aquifer system.</title>
        <authorList>
            <person name="Anantharaman K."/>
            <person name="Brown C.T."/>
            <person name="Hug L.A."/>
            <person name="Sharon I."/>
            <person name="Castelle C.J."/>
            <person name="Probst A.J."/>
            <person name="Thomas B.C."/>
            <person name="Singh A."/>
            <person name="Wilkins M.J."/>
            <person name="Karaoz U."/>
            <person name="Brodie E.L."/>
            <person name="Williams K.H."/>
            <person name="Hubbard S.S."/>
            <person name="Banfield J.F."/>
        </authorList>
    </citation>
    <scope>NUCLEOTIDE SEQUENCE [LARGE SCALE GENOMIC DNA]</scope>
</reference>
<evidence type="ECO:0000313" key="1">
    <source>
        <dbReference type="EMBL" id="OGG70379.1"/>
    </source>
</evidence>
<dbReference type="InterPro" id="IPR013321">
    <property type="entry name" value="Arc_rbn_hlx_hlx"/>
</dbReference>
<dbReference type="Gene3D" id="1.10.1220.10">
    <property type="entry name" value="Met repressor-like"/>
    <property type="match status" value="1"/>
</dbReference>
<gene>
    <name evidence="1" type="ORF">A3C20_01795</name>
</gene>
<accession>A0A1F6E9K0</accession>
<dbReference type="AlphaFoldDB" id="A0A1F6E9K0"/>
<proteinExistence type="predicted"/>
<dbReference type="GO" id="GO:0006355">
    <property type="term" value="P:regulation of DNA-templated transcription"/>
    <property type="evidence" value="ECO:0007669"/>
    <property type="project" value="InterPro"/>
</dbReference>